<organism evidence="1 2">
    <name type="scientific">Zunongwangia pacifica</name>
    <dbReference type="NCBI Taxonomy" id="2911062"/>
    <lineage>
        <taxon>Bacteria</taxon>
        <taxon>Pseudomonadati</taxon>
        <taxon>Bacteroidota</taxon>
        <taxon>Flavobacteriia</taxon>
        <taxon>Flavobacteriales</taxon>
        <taxon>Flavobacteriaceae</taxon>
        <taxon>Zunongwangia</taxon>
    </lineage>
</organism>
<name>A0A9X1ZTQ5_9FLAO</name>
<dbReference type="EMBL" id="JAKHSK010000060">
    <property type="protein sequence ID" value="MCL6220842.1"/>
    <property type="molecule type" value="Genomic_DNA"/>
</dbReference>
<dbReference type="InterPro" id="IPR025631">
    <property type="entry name" value="Porin_10"/>
</dbReference>
<evidence type="ECO:0000313" key="1">
    <source>
        <dbReference type="EMBL" id="MCL6220842.1"/>
    </source>
</evidence>
<accession>A0A9X1ZTQ5</accession>
<dbReference type="Proteomes" id="UP001139521">
    <property type="component" value="Unassembled WGS sequence"/>
</dbReference>
<gene>
    <name evidence="1" type="ORF">L1967_21335</name>
</gene>
<dbReference type="SUPFAM" id="SSF56935">
    <property type="entry name" value="Porins"/>
    <property type="match status" value="1"/>
</dbReference>
<dbReference type="Pfam" id="PF14121">
    <property type="entry name" value="Porin_10"/>
    <property type="match status" value="1"/>
</dbReference>
<keyword evidence="2" id="KW-1185">Reference proteome</keyword>
<evidence type="ECO:0000313" key="2">
    <source>
        <dbReference type="Proteomes" id="UP001139521"/>
    </source>
</evidence>
<sequence length="636" mass="73914">MKKALFLITFVIIGYHGTAQEQQLPKRRGNEKSNDSVAEPTIDLFKIISIENNTTYVDTSLTIQKDYKFNYLRKDLFGLLPFANTGQTYNQLTEFRDFNSVMPKFGARARHYNFMEVKDINYYHVPTPLTELYFKTVPEQGQQLDAFFTVNTSERLNFSIAYKGVRALGRYRHILTSTGNFRTTLNYQTKNRKYRAKAHFVSQDLLNEENGGLTDDALASYISKEPEFDDRSVLDVNFENAESTLYGKRFFLDHQYYLTGAQDTLQNKLYFSHRLNYSYKKFQYLQSAAATAILGEAFQSTNLNDETRYRNLDNTIAVNFENSVLGKISGRAGYSFLDYWYDSVFIGENGVVGDRLEGRLVNVGGSYDNYLAGFNLHGDVSFNFGDDFSGNHILASAGYRLDENNFLNFGIKQTSRAPNLNFLLYQSDYINYNWENDFENENAQSLFFELSAKMIAEFSGEITQIQNYTYFSRNEDTVVKPFQFSGDVRYFKLKAQREFTFGKFALDNTILYQKISDGGDVLNLPELVTRNTFYYKDFWFDKALYLQTGLSLRYFSSYQMDAYDPVLAEFYVQNTSEFGNYPVVDFFFNGKVDQARIFFKLENLNFLIDGNNNFSAPRYPHNDFMVRFGLVWNFFL</sequence>
<protein>
    <submittedName>
        <fullName evidence="1">Porin</fullName>
    </submittedName>
</protein>
<comment type="caution">
    <text evidence="1">The sequence shown here is derived from an EMBL/GenBank/DDBJ whole genome shotgun (WGS) entry which is preliminary data.</text>
</comment>
<dbReference type="RefSeq" id="WP_249603521.1">
    <property type="nucleotide sequence ID" value="NZ_JAKHSK010000060.1"/>
</dbReference>
<reference evidence="1" key="1">
    <citation type="submission" date="2022-01" db="EMBL/GenBank/DDBJ databases">
        <title>Genome sequencing of Zunongwangia sp. M21534 genome.</title>
        <authorList>
            <person name="Chen Y."/>
            <person name="Dong C."/>
            <person name="Shao Z."/>
        </authorList>
    </citation>
    <scope>NUCLEOTIDE SEQUENCE</scope>
    <source>
        <strain evidence="1">MCCC M21534</strain>
    </source>
</reference>
<dbReference type="AlphaFoldDB" id="A0A9X1ZTQ5"/>
<proteinExistence type="predicted"/>